<dbReference type="RefSeq" id="WP_208505334.1">
    <property type="nucleotide sequence ID" value="NZ_JAGFOA010000008.1"/>
</dbReference>
<organism evidence="2 3">
    <name type="scientific">Microbacterium stercoris</name>
    <dbReference type="NCBI Taxonomy" id="2820289"/>
    <lineage>
        <taxon>Bacteria</taxon>
        <taxon>Bacillati</taxon>
        <taxon>Actinomycetota</taxon>
        <taxon>Actinomycetes</taxon>
        <taxon>Micrococcales</taxon>
        <taxon>Microbacteriaceae</taxon>
        <taxon>Microbacterium</taxon>
    </lineage>
</organism>
<dbReference type="Proteomes" id="UP000680132">
    <property type="component" value="Unassembled WGS sequence"/>
</dbReference>
<dbReference type="SUPFAM" id="SSF53474">
    <property type="entry name" value="alpha/beta-Hydrolases"/>
    <property type="match status" value="1"/>
</dbReference>
<comment type="caution">
    <text evidence="2">The sequence shown here is derived from an EMBL/GenBank/DDBJ whole genome shotgun (WGS) entry which is preliminary data.</text>
</comment>
<evidence type="ECO:0000313" key="2">
    <source>
        <dbReference type="EMBL" id="MBO3665015.1"/>
    </source>
</evidence>
<proteinExistence type="predicted"/>
<dbReference type="PANTHER" id="PTHR43194">
    <property type="entry name" value="HYDROLASE ALPHA/BETA FOLD FAMILY"/>
    <property type="match status" value="1"/>
</dbReference>
<reference evidence="2" key="1">
    <citation type="submission" date="2021-03" db="EMBL/GenBank/DDBJ databases">
        <title>Microbacterium sp. nov., a novel actinobacterium isolated from cow dung.</title>
        <authorList>
            <person name="Zhang L."/>
        </authorList>
    </citation>
    <scope>NUCLEOTIDE SEQUENCE</scope>
    <source>
        <strain evidence="2">NEAU-LLB</strain>
    </source>
</reference>
<gene>
    <name evidence="2" type="ORF">J5V96_16070</name>
</gene>
<dbReference type="PRINTS" id="PR00111">
    <property type="entry name" value="ABHYDROLASE"/>
</dbReference>
<dbReference type="AlphaFoldDB" id="A0A939QML5"/>
<name>A0A939QML5_9MICO</name>
<dbReference type="Gene3D" id="3.40.50.1820">
    <property type="entry name" value="alpha/beta hydrolase"/>
    <property type="match status" value="1"/>
</dbReference>
<dbReference type="InterPro" id="IPR050228">
    <property type="entry name" value="Carboxylesterase_BioH"/>
</dbReference>
<dbReference type="EMBL" id="JAGFOA010000008">
    <property type="protein sequence ID" value="MBO3665015.1"/>
    <property type="molecule type" value="Genomic_DNA"/>
</dbReference>
<evidence type="ECO:0000259" key="1">
    <source>
        <dbReference type="Pfam" id="PF00561"/>
    </source>
</evidence>
<dbReference type="InterPro" id="IPR029058">
    <property type="entry name" value="AB_hydrolase_fold"/>
</dbReference>
<dbReference type="Pfam" id="PF00561">
    <property type="entry name" value="Abhydrolase_1"/>
    <property type="match status" value="1"/>
</dbReference>
<dbReference type="InterPro" id="IPR000073">
    <property type="entry name" value="AB_hydrolase_1"/>
</dbReference>
<dbReference type="PANTHER" id="PTHR43194:SF2">
    <property type="entry name" value="PEROXISOMAL MEMBRANE PROTEIN LPX1"/>
    <property type="match status" value="1"/>
</dbReference>
<protein>
    <submittedName>
        <fullName evidence="2">Alpha/beta fold hydrolase</fullName>
    </submittedName>
</protein>
<accession>A0A939QML5</accession>
<evidence type="ECO:0000313" key="3">
    <source>
        <dbReference type="Proteomes" id="UP000680132"/>
    </source>
</evidence>
<dbReference type="GO" id="GO:0016787">
    <property type="term" value="F:hydrolase activity"/>
    <property type="evidence" value="ECO:0007669"/>
    <property type="project" value="UniProtKB-KW"/>
</dbReference>
<keyword evidence="2" id="KW-0378">Hydrolase</keyword>
<keyword evidence="3" id="KW-1185">Reference proteome</keyword>
<sequence length="258" mass="26619">MTQPPVAFTPPVGPAGAPLLVLGPSLGTSTILWEDVIPALAAQYGVTAWDLPGHGSAPAASEPFTVGEVADAVADGIRALADGPVLYAGVSFGGAVGLELLLRHPELVSAAATVCSSPRFGDPQNWTDRAAQVRTQGTGALVTGAAGRWFAPGSIERRPELSGRLLHSLRDADDTSYALCCEALAQYDVTSRLGEVAVPVLAVFGENDPVSPEIHARTIAFSVQNGRTAQIDGASHLAPAEYPDEVASVLLDFFGGAR</sequence>
<feature type="domain" description="AB hydrolase-1" evidence="1">
    <location>
        <begin position="18"/>
        <end position="238"/>
    </location>
</feature>